<name>A0ABW1ZXV1_9GAMM</name>
<dbReference type="EMBL" id="JBHSWE010000001">
    <property type="protein sequence ID" value="MFC6669983.1"/>
    <property type="molecule type" value="Genomic_DNA"/>
</dbReference>
<feature type="transmembrane region" description="Helical" evidence="9">
    <location>
        <begin position="145"/>
        <end position="170"/>
    </location>
</feature>
<evidence type="ECO:0000313" key="11">
    <source>
        <dbReference type="EMBL" id="MFC6669983.1"/>
    </source>
</evidence>
<evidence type="ECO:0000256" key="6">
    <source>
        <dbReference type="ARBA" id="ARBA00022989"/>
    </source>
</evidence>
<evidence type="ECO:0000256" key="2">
    <source>
        <dbReference type="ARBA" id="ARBA00022448"/>
    </source>
</evidence>
<keyword evidence="4 9" id="KW-0997">Cell inner membrane</keyword>
<evidence type="ECO:0000313" key="12">
    <source>
        <dbReference type="Proteomes" id="UP001596422"/>
    </source>
</evidence>
<keyword evidence="12" id="KW-1185">Reference proteome</keyword>
<evidence type="ECO:0000256" key="9">
    <source>
        <dbReference type="RuleBase" id="RU369079"/>
    </source>
</evidence>
<gene>
    <name evidence="11" type="ORF">ACFQDL_07710</name>
</gene>
<accession>A0ABW1ZXV1</accession>
<dbReference type="InterPro" id="IPR055348">
    <property type="entry name" value="DctQ"/>
</dbReference>
<keyword evidence="7 9" id="KW-0472">Membrane</keyword>
<reference evidence="12" key="1">
    <citation type="journal article" date="2019" name="Int. J. Syst. Evol. Microbiol.">
        <title>The Global Catalogue of Microorganisms (GCM) 10K type strain sequencing project: providing services to taxonomists for standard genome sequencing and annotation.</title>
        <authorList>
            <consortium name="The Broad Institute Genomics Platform"/>
            <consortium name="The Broad Institute Genome Sequencing Center for Infectious Disease"/>
            <person name="Wu L."/>
            <person name="Ma J."/>
        </authorList>
    </citation>
    <scope>NUCLEOTIDE SEQUENCE [LARGE SCALE GENOMIC DNA]</scope>
    <source>
        <strain evidence="12">NBRC 111756</strain>
    </source>
</reference>
<keyword evidence="6 9" id="KW-1133">Transmembrane helix</keyword>
<feature type="transmembrane region" description="Helical" evidence="9">
    <location>
        <begin position="60"/>
        <end position="76"/>
    </location>
</feature>
<protein>
    <recommendedName>
        <fullName evidence="9">TRAP transporter small permease protein</fullName>
    </recommendedName>
</protein>
<feature type="domain" description="Tripartite ATP-independent periplasmic transporters DctQ component" evidence="10">
    <location>
        <begin position="35"/>
        <end position="164"/>
    </location>
</feature>
<dbReference type="PANTHER" id="PTHR35011:SF10">
    <property type="entry name" value="TRAP TRANSPORTER SMALL PERMEASE PROTEIN"/>
    <property type="match status" value="1"/>
</dbReference>
<dbReference type="PANTHER" id="PTHR35011">
    <property type="entry name" value="2,3-DIKETO-L-GULONATE TRAP TRANSPORTER SMALL PERMEASE PROTEIN YIAM"/>
    <property type="match status" value="1"/>
</dbReference>
<sequence>MFENLAQILDAAINRVNQVSRWIARLGGLILIATVLMIVVEVSFRKLAGRSVFPATEISGYFMAIIASWSFAYAMLEKAHIRIDIFYMKSSHRLRNLLDILSICSLALVCVYATDAAMAIAFDAYESNARSNSPLMTPLWIPQTLWLLGFVWFTISVFLLLLRALVALLCHDQSRFTSLLSSPSVDDHINEISRN</sequence>
<evidence type="ECO:0000256" key="1">
    <source>
        <dbReference type="ARBA" id="ARBA00004429"/>
    </source>
</evidence>
<comment type="function">
    <text evidence="9">Part of the tripartite ATP-independent periplasmic (TRAP) transport system.</text>
</comment>
<comment type="subunit">
    <text evidence="9">The complex comprises the extracytoplasmic solute receptor protein and the two transmembrane proteins.</text>
</comment>
<evidence type="ECO:0000256" key="3">
    <source>
        <dbReference type="ARBA" id="ARBA00022475"/>
    </source>
</evidence>
<comment type="subcellular location">
    <subcellularLocation>
        <location evidence="1 9">Cell inner membrane</location>
        <topology evidence="1 9">Multi-pass membrane protein</topology>
    </subcellularLocation>
</comment>
<dbReference type="Pfam" id="PF04290">
    <property type="entry name" value="DctQ"/>
    <property type="match status" value="1"/>
</dbReference>
<evidence type="ECO:0000256" key="5">
    <source>
        <dbReference type="ARBA" id="ARBA00022692"/>
    </source>
</evidence>
<comment type="caution">
    <text evidence="11">The sequence shown here is derived from an EMBL/GenBank/DDBJ whole genome shotgun (WGS) entry which is preliminary data.</text>
</comment>
<keyword evidence="2 9" id="KW-0813">Transport</keyword>
<evidence type="ECO:0000256" key="8">
    <source>
        <dbReference type="ARBA" id="ARBA00038436"/>
    </source>
</evidence>
<feature type="transmembrane region" description="Helical" evidence="9">
    <location>
        <begin position="97"/>
        <end position="125"/>
    </location>
</feature>
<proteinExistence type="inferred from homology"/>
<dbReference type="InterPro" id="IPR007387">
    <property type="entry name" value="TRAP_DctQ"/>
</dbReference>
<keyword evidence="5 9" id="KW-0812">Transmembrane</keyword>
<evidence type="ECO:0000259" key="10">
    <source>
        <dbReference type="Pfam" id="PF04290"/>
    </source>
</evidence>
<evidence type="ECO:0000256" key="4">
    <source>
        <dbReference type="ARBA" id="ARBA00022519"/>
    </source>
</evidence>
<comment type="similarity">
    <text evidence="8 9">Belongs to the TRAP transporter small permease family.</text>
</comment>
<dbReference type="Proteomes" id="UP001596422">
    <property type="component" value="Unassembled WGS sequence"/>
</dbReference>
<evidence type="ECO:0000256" key="7">
    <source>
        <dbReference type="ARBA" id="ARBA00023136"/>
    </source>
</evidence>
<feature type="transmembrane region" description="Helical" evidence="9">
    <location>
        <begin position="22"/>
        <end position="40"/>
    </location>
</feature>
<keyword evidence="3" id="KW-1003">Cell membrane</keyword>
<dbReference type="RefSeq" id="WP_379908502.1">
    <property type="nucleotide sequence ID" value="NZ_JBHSWE010000001.1"/>
</dbReference>
<organism evidence="11 12">
    <name type="scientific">Marinobacterium aestuariivivens</name>
    <dbReference type="NCBI Taxonomy" id="1698799"/>
    <lineage>
        <taxon>Bacteria</taxon>
        <taxon>Pseudomonadati</taxon>
        <taxon>Pseudomonadota</taxon>
        <taxon>Gammaproteobacteria</taxon>
        <taxon>Oceanospirillales</taxon>
        <taxon>Oceanospirillaceae</taxon>
        <taxon>Marinobacterium</taxon>
    </lineage>
</organism>